<accession>A0A0A9W5U4</accession>
<feature type="non-terminal residue" evidence="2">
    <location>
        <position position="122"/>
    </location>
</feature>
<organism evidence="2">
    <name type="scientific">Lygus hesperus</name>
    <name type="common">Western plant bug</name>
    <dbReference type="NCBI Taxonomy" id="30085"/>
    <lineage>
        <taxon>Eukaryota</taxon>
        <taxon>Metazoa</taxon>
        <taxon>Ecdysozoa</taxon>
        <taxon>Arthropoda</taxon>
        <taxon>Hexapoda</taxon>
        <taxon>Insecta</taxon>
        <taxon>Pterygota</taxon>
        <taxon>Neoptera</taxon>
        <taxon>Paraneoptera</taxon>
        <taxon>Hemiptera</taxon>
        <taxon>Heteroptera</taxon>
        <taxon>Panheteroptera</taxon>
        <taxon>Cimicomorpha</taxon>
        <taxon>Miridae</taxon>
        <taxon>Mirini</taxon>
        <taxon>Lygus</taxon>
    </lineage>
</organism>
<gene>
    <name evidence="2" type="primary">metK_0</name>
    <name evidence="2" type="ORF">CM83_104865</name>
</gene>
<proteinExistence type="predicted"/>
<evidence type="ECO:0000256" key="1">
    <source>
        <dbReference type="SAM" id="MobiDB-lite"/>
    </source>
</evidence>
<feature type="compositionally biased region" description="Polar residues" evidence="1">
    <location>
        <begin position="70"/>
        <end position="85"/>
    </location>
</feature>
<evidence type="ECO:0000313" key="2">
    <source>
        <dbReference type="EMBL" id="JAG03817.1"/>
    </source>
</evidence>
<feature type="non-terminal residue" evidence="2">
    <location>
        <position position="1"/>
    </location>
</feature>
<reference evidence="2" key="1">
    <citation type="journal article" date="2014" name="PLoS ONE">
        <title>Transcriptome-Based Identification of ABC Transporters in the Western Tarnished Plant Bug Lygus hesperus.</title>
        <authorList>
            <person name="Hull J.J."/>
            <person name="Chaney K."/>
            <person name="Geib S.M."/>
            <person name="Fabrick J.A."/>
            <person name="Brent C.S."/>
            <person name="Walsh D."/>
            <person name="Lavine L.C."/>
        </authorList>
    </citation>
    <scope>NUCLEOTIDE SEQUENCE</scope>
</reference>
<feature type="compositionally biased region" description="Polar residues" evidence="1">
    <location>
        <begin position="92"/>
        <end position="116"/>
    </location>
</feature>
<reference evidence="2" key="2">
    <citation type="submission" date="2014-07" db="EMBL/GenBank/DDBJ databases">
        <authorList>
            <person name="Hull J."/>
        </authorList>
    </citation>
    <scope>NUCLEOTIDE SEQUENCE</scope>
</reference>
<protein>
    <submittedName>
        <fullName evidence="2">S-adenosylmethionine synthase</fullName>
    </submittedName>
</protein>
<sequence length="122" mass="13306">SVIFEDKTTLDVLKTGNFDGRFWWVTFKLPLTNASPSQKKSIMLEINDILKTKEASPVNLIVSGVGGGSETSNRGPVISNASHVQGSKKAQLETTKSDVTSKTGESSKPLHQNTRDNPGYKW</sequence>
<dbReference type="AlphaFoldDB" id="A0A0A9W5U4"/>
<dbReference type="EMBL" id="GBHO01039787">
    <property type="protein sequence ID" value="JAG03817.1"/>
    <property type="molecule type" value="Transcribed_RNA"/>
</dbReference>
<feature type="region of interest" description="Disordered" evidence="1">
    <location>
        <begin position="64"/>
        <end position="122"/>
    </location>
</feature>
<name>A0A0A9W5U4_LYGHE</name>